<protein>
    <submittedName>
        <fullName evidence="2">L-type amino acid transporter</fullName>
    </submittedName>
</protein>
<feature type="transmembrane region" description="Helical" evidence="1">
    <location>
        <begin position="24"/>
        <end position="44"/>
    </location>
</feature>
<accession>A0A239WXV0</accession>
<gene>
    <name evidence="2" type="ORF">SAMEA4412665_01731</name>
</gene>
<evidence type="ECO:0000313" key="3">
    <source>
        <dbReference type="Proteomes" id="UP000215332"/>
    </source>
</evidence>
<keyword evidence="1" id="KW-0812">Transmembrane</keyword>
<name>A0A239WXV0_9ACTN</name>
<dbReference type="EMBL" id="LT906441">
    <property type="protein sequence ID" value="SNV39257.1"/>
    <property type="molecule type" value="Genomic_DNA"/>
</dbReference>
<dbReference type="KEGG" id="cgrn:4412665_01731"/>
<reference evidence="2 3" key="1">
    <citation type="submission" date="2017-06" db="EMBL/GenBank/DDBJ databases">
        <authorList>
            <consortium name="Pathogen Informatics"/>
        </authorList>
    </citation>
    <scope>NUCLEOTIDE SEQUENCE [LARGE SCALE GENOMIC DNA]</scope>
    <source>
        <strain evidence="2 3">NCTC11865</strain>
    </source>
</reference>
<proteinExistence type="predicted"/>
<keyword evidence="1" id="KW-1133">Transmembrane helix</keyword>
<sequence>MSTAHASRPARGETAVNATLKRQIGLFQATVLVVGLVIGSGVFFKPRAVFAAAQT</sequence>
<dbReference type="AlphaFoldDB" id="A0A239WXV0"/>
<evidence type="ECO:0000313" key="2">
    <source>
        <dbReference type="EMBL" id="SNV39257.1"/>
    </source>
</evidence>
<dbReference type="Proteomes" id="UP000215332">
    <property type="component" value="Chromosome 1"/>
</dbReference>
<evidence type="ECO:0000256" key="1">
    <source>
        <dbReference type="SAM" id="Phobius"/>
    </source>
</evidence>
<keyword evidence="1" id="KW-0472">Membrane</keyword>
<organism evidence="2 3">
    <name type="scientific">Cutibacterium granulosum</name>
    <dbReference type="NCBI Taxonomy" id="33011"/>
    <lineage>
        <taxon>Bacteria</taxon>
        <taxon>Bacillati</taxon>
        <taxon>Actinomycetota</taxon>
        <taxon>Actinomycetes</taxon>
        <taxon>Propionibacteriales</taxon>
        <taxon>Propionibacteriaceae</taxon>
        <taxon>Cutibacterium</taxon>
    </lineage>
</organism>